<dbReference type="PROSITE" id="PS01186">
    <property type="entry name" value="EGF_2"/>
    <property type="match status" value="1"/>
</dbReference>
<evidence type="ECO:0000256" key="1">
    <source>
        <dbReference type="ARBA" id="ARBA00022536"/>
    </source>
</evidence>
<keyword evidence="2" id="KW-0677">Repeat</keyword>
<name>A0A0R3ULD9_MESCO</name>
<keyword evidence="5" id="KW-1133">Transmembrane helix</keyword>
<dbReference type="AlphaFoldDB" id="A0A0R3ULD9"/>
<dbReference type="SUPFAM" id="SSF57196">
    <property type="entry name" value="EGF/Laminin"/>
    <property type="match status" value="1"/>
</dbReference>
<feature type="disulfide bond" evidence="4">
    <location>
        <begin position="455"/>
        <end position="465"/>
    </location>
</feature>
<dbReference type="PROSITE" id="PS50026">
    <property type="entry name" value="EGF_3"/>
    <property type="match status" value="1"/>
</dbReference>
<feature type="signal peptide" evidence="6">
    <location>
        <begin position="1"/>
        <end position="21"/>
    </location>
</feature>
<protein>
    <recommendedName>
        <fullName evidence="7">EGF-like domain-containing protein</fullName>
    </recommendedName>
</protein>
<keyword evidence="6" id="KW-0732">Signal</keyword>
<comment type="caution">
    <text evidence="4">Lacks conserved residue(s) required for the propagation of feature annotation.</text>
</comment>
<dbReference type="InterPro" id="IPR000742">
    <property type="entry name" value="EGF"/>
</dbReference>
<dbReference type="Pfam" id="PF00090">
    <property type="entry name" value="TSP_1"/>
    <property type="match status" value="1"/>
</dbReference>
<dbReference type="OrthoDB" id="6228714at2759"/>
<evidence type="ECO:0000256" key="6">
    <source>
        <dbReference type="SAM" id="SignalP"/>
    </source>
</evidence>
<sequence length="588" mass="66146">MDWQSLFVLLSVCTVPSRVSAKYEDVDGILYHLEHLDFQFGYPADVFGYIFPTFAVTSEVAEGKYEHRCTLHPDHMTYSSPRCRNAIVALHGIMGAKFYKAQIENTSQWPYNPFPVRSVDANTPRWTKSLYDQKHVHLPVYHQDDLVKGRSHNEASGLLTTKRMTQMIAIFDACAKALAGWSNDGSMRELACGYAEFLKVMHDTNAGTPQAGVWVLPQTDSRTMSGLFWLLFCKHAWHRAIEVYGMNRSHSDHPSCPNTCARYEGNPCVGKANVVQVSHVAIDPERRTLKGDRIFGMQICKPMGAGVMDYEYMCVCRKGYVWSRETRSCVFQDGCSRDPVTGSTPCSPKGTRLCISSVVNLPNAAEAGGGGAMRLPYVCSCYSGYMGPRCEQKRNACIENEDYLQLPGNQACRVHLGNNCKPLVGTNVYTCHCNGMYERDKAVAFPNCYRRKSICSRVICRRGDCVASRDQQSYICLCQMGWRGRHCEIPDIRQWLPWESWSRCSATMCTGLGWRRRIRKCRVNVTLLEDKGMCSGDDVQRQLCKVMCPDSMSSYVLLTKMILLFSAGCVILVAAVGIVFLRVKIEVA</sequence>
<dbReference type="EMBL" id="UXSR01005521">
    <property type="protein sequence ID" value="VDD82487.1"/>
    <property type="molecule type" value="Genomic_DNA"/>
</dbReference>
<evidence type="ECO:0000313" key="9">
    <source>
        <dbReference type="Proteomes" id="UP000267029"/>
    </source>
</evidence>
<dbReference type="InterPro" id="IPR000884">
    <property type="entry name" value="TSP1_rpt"/>
</dbReference>
<evidence type="ECO:0000256" key="4">
    <source>
        <dbReference type="PROSITE-ProRule" id="PRU00076"/>
    </source>
</evidence>
<proteinExistence type="predicted"/>
<evidence type="ECO:0000256" key="2">
    <source>
        <dbReference type="ARBA" id="ARBA00022737"/>
    </source>
</evidence>
<evidence type="ECO:0000256" key="3">
    <source>
        <dbReference type="ARBA" id="ARBA00023157"/>
    </source>
</evidence>
<dbReference type="SMART" id="SM00181">
    <property type="entry name" value="EGF"/>
    <property type="match status" value="2"/>
</dbReference>
<dbReference type="InterPro" id="IPR051022">
    <property type="entry name" value="Notch_Cell-Fate_Det"/>
</dbReference>
<evidence type="ECO:0000259" key="7">
    <source>
        <dbReference type="PROSITE" id="PS50026"/>
    </source>
</evidence>
<organism evidence="8 9">
    <name type="scientific">Mesocestoides corti</name>
    <name type="common">Flatworm</name>
    <dbReference type="NCBI Taxonomy" id="53468"/>
    <lineage>
        <taxon>Eukaryota</taxon>
        <taxon>Metazoa</taxon>
        <taxon>Spiralia</taxon>
        <taxon>Lophotrochozoa</taxon>
        <taxon>Platyhelminthes</taxon>
        <taxon>Cestoda</taxon>
        <taxon>Eucestoda</taxon>
        <taxon>Cyclophyllidea</taxon>
        <taxon>Mesocestoididae</taxon>
        <taxon>Mesocestoides</taxon>
    </lineage>
</organism>
<evidence type="ECO:0000313" key="8">
    <source>
        <dbReference type="EMBL" id="VDD82487.1"/>
    </source>
</evidence>
<keyword evidence="9" id="KW-1185">Reference proteome</keyword>
<feature type="domain" description="EGF-like" evidence="7">
    <location>
        <begin position="451"/>
        <end position="488"/>
    </location>
</feature>
<keyword evidence="5" id="KW-0812">Transmembrane</keyword>
<dbReference type="SUPFAM" id="SSF82895">
    <property type="entry name" value="TSP-1 type 1 repeat"/>
    <property type="match status" value="1"/>
</dbReference>
<dbReference type="Gene3D" id="2.20.100.10">
    <property type="entry name" value="Thrombospondin type-1 (TSP1) repeat"/>
    <property type="match status" value="1"/>
</dbReference>
<accession>A0A0R3ULD9</accession>
<feature type="chain" id="PRO_5030017556" description="EGF-like domain-containing protein" evidence="6">
    <location>
        <begin position="22"/>
        <end position="588"/>
    </location>
</feature>
<reference evidence="8 9" key="1">
    <citation type="submission" date="2018-10" db="EMBL/GenBank/DDBJ databases">
        <authorList>
            <consortium name="Pathogen Informatics"/>
        </authorList>
    </citation>
    <scope>NUCLEOTIDE SEQUENCE [LARGE SCALE GENOMIC DNA]</scope>
</reference>
<dbReference type="PANTHER" id="PTHR24049">
    <property type="entry name" value="CRUMBS FAMILY MEMBER"/>
    <property type="match status" value="1"/>
</dbReference>
<dbReference type="STRING" id="53468.A0A0R3ULD9"/>
<dbReference type="InterPro" id="IPR036383">
    <property type="entry name" value="TSP1_rpt_sf"/>
</dbReference>
<keyword evidence="1 4" id="KW-0245">EGF-like domain</keyword>
<dbReference type="PROSITE" id="PS50092">
    <property type="entry name" value="TSP1"/>
    <property type="match status" value="1"/>
</dbReference>
<evidence type="ECO:0000256" key="5">
    <source>
        <dbReference type="SAM" id="Phobius"/>
    </source>
</evidence>
<dbReference type="Proteomes" id="UP000267029">
    <property type="component" value="Unassembled WGS sequence"/>
</dbReference>
<gene>
    <name evidence="8" type="ORF">MCOS_LOCUS8490</name>
</gene>
<keyword evidence="5" id="KW-0472">Membrane</keyword>
<feature type="disulfide bond" evidence="4">
    <location>
        <begin position="478"/>
        <end position="487"/>
    </location>
</feature>
<dbReference type="Gene3D" id="2.10.25.10">
    <property type="entry name" value="Laminin"/>
    <property type="match status" value="1"/>
</dbReference>
<keyword evidence="3 4" id="KW-1015">Disulfide bond</keyword>
<feature type="transmembrane region" description="Helical" evidence="5">
    <location>
        <begin position="555"/>
        <end position="581"/>
    </location>
</feature>
<dbReference type="PROSITE" id="PS00022">
    <property type="entry name" value="EGF_1"/>
    <property type="match status" value="1"/>
</dbReference>